<evidence type="ECO:0000313" key="1">
    <source>
        <dbReference type="EMBL" id="MBX37547.1"/>
    </source>
</evidence>
<dbReference type="AlphaFoldDB" id="A0A2P2N4Z0"/>
<accession>A0A2P2N4Z0</accession>
<reference evidence="1" key="1">
    <citation type="submission" date="2018-02" db="EMBL/GenBank/DDBJ databases">
        <title>Rhizophora mucronata_Transcriptome.</title>
        <authorList>
            <person name="Meera S.P."/>
            <person name="Sreeshan A."/>
            <person name="Augustine A."/>
        </authorList>
    </citation>
    <scope>NUCLEOTIDE SEQUENCE</scope>
    <source>
        <tissue evidence="1">Leaf</tissue>
    </source>
</reference>
<sequence length="21" mass="2163">MLFLSGNLAVGLGIEEEIGNS</sequence>
<proteinExistence type="predicted"/>
<name>A0A2P2N4Z0_RHIMU</name>
<dbReference type="EMBL" id="GGEC01057063">
    <property type="protein sequence ID" value="MBX37547.1"/>
    <property type="molecule type" value="Transcribed_RNA"/>
</dbReference>
<organism evidence="1">
    <name type="scientific">Rhizophora mucronata</name>
    <name type="common">Asiatic mangrove</name>
    <dbReference type="NCBI Taxonomy" id="61149"/>
    <lineage>
        <taxon>Eukaryota</taxon>
        <taxon>Viridiplantae</taxon>
        <taxon>Streptophyta</taxon>
        <taxon>Embryophyta</taxon>
        <taxon>Tracheophyta</taxon>
        <taxon>Spermatophyta</taxon>
        <taxon>Magnoliopsida</taxon>
        <taxon>eudicotyledons</taxon>
        <taxon>Gunneridae</taxon>
        <taxon>Pentapetalae</taxon>
        <taxon>rosids</taxon>
        <taxon>fabids</taxon>
        <taxon>Malpighiales</taxon>
        <taxon>Rhizophoraceae</taxon>
        <taxon>Rhizophora</taxon>
    </lineage>
</organism>
<protein>
    <submittedName>
        <fullName evidence="1">Uncharacterized protein</fullName>
    </submittedName>
</protein>